<accession>A0A4E0R0E9</accession>
<keyword evidence="1" id="KW-1133">Transmembrane helix</keyword>
<feature type="transmembrane region" description="Helical" evidence="1">
    <location>
        <begin position="115"/>
        <end position="133"/>
    </location>
</feature>
<gene>
    <name evidence="3" type="ORF">CUN85_05370</name>
</gene>
<comment type="caution">
    <text evidence="3">The sequence shown here is derived from an EMBL/GenBank/DDBJ whole genome shotgun (WGS) entry which is preliminary data.</text>
</comment>
<sequence length="255" mass="29416">MDAHLQKRFWEVDVFRGIAIIFMVIYHVFFDLEYLGVYESGVRSGILLFIGRGAAITFIFLVGLSLTLSYSRARHFSDKGQNLFPKYLKRGAAIFSWGLVITLVTGFFLERGMVVFGILHLIGVSIVLAYPFLKYRVKPLSVGLAILFMGFFTQNAYVDFPWLLWLGLKPFGFYSLDYFPLIPWFGLVLLGVFAGNNLYLGYRRQFEIRDLEYNPLIRLLDYLGRKSLFIYIVHQPVIIGLLMIFGYIDLNFAGF</sequence>
<keyword evidence="1" id="KW-0472">Membrane</keyword>
<keyword evidence="4" id="KW-1185">Reference proteome</keyword>
<dbReference type="InterPro" id="IPR012429">
    <property type="entry name" value="HGSNAT_cat"/>
</dbReference>
<feature type="transmembrane region" description="Helical" evidence="1">
    <location>
        <begin position="140"/>
        <end position="158"/>
    </location>
</feature>
<reference evidence="3 4" key="1">
    <citation type="submission" date="2017-11" db="EMBL/GenBank/DDBJ databases">
        <title>Isolation and Characterization of Methanogenic Archaea from Saline Meromictic Lake at Siberia.</title>
        <authorList>
            <person name="Shen Y."/>
            <person name="Huang H.-H."/>
            <person name="Lai M.-C."/>
            <person name="Chen S.-C."/>
        </authorList>
    </citation>
    <scope>NUCLEOTIDE SEQUENCE [LARGE SCALE GENOMIC DNA]</scope>
    <source>
        <strain evidence="3 4">SY-01</strain>
    </source>
</reference>
<evidence type="ECO:0000259" key="2">
    <source>
        <dbReference type="Pfam" id="PF07786"/>
    </source>
</evidence>
<feature type="transmembrane region" description="Helical" evidence="1">
    <location>
        <begin position="228"/>
        <end position="248"/>
    </location>
</feature>
<feature type="transmembrane region" description="Helical" evidence="1">
    <location>
        <begin position="49"/>
        <end position="70"/>
    </location>
</feature>
<dbReference type="EMBL" id="PGGK01000004">
    <property type="protein sequence ID" value="TGC09786.1"/>
    <property type="molecule type" value="Genomic_DNA"/>
</dbReference>
<feature type="transmembrane region" description="Helical" evidence="1">
    <location>
        <begin position="178"/>
        <end position="199"/>
    </location>
</feature>
<organism evidence="3 4">
    <name type="scientific">Methanolobus halotolerans</name>
    <dbReference type="NCBI Taxonomy" id="2052935"/>
    <lineage>
        <taxon>Archaea</taxon>
        <taxon>Methanobacteriati</taxon>
        <taxon>Methanobacteriota</taxon>
        <taxon>Stenosarchaea group</taxon>
        <taxon>Methanomicrobia</taxon>
        <taxon>Methanosarcinales</taxon>
        <taxon>Methanosarcinaceae</taxon>
        <taxon>Methanolobus</taxon>
    </lineage>
</organism>
<evidence type="ECO:0000313" key="3">
    <source>
        <dbReference type="EMBL" id="TGC09786.1"/>
    </source>
</evidence>
<evidence type="ECO:0000256" key="1">
    <source>
        <dbReference type="SAM" id="Phobius"/>
    </source>
</evidence>
<feature type="domain" description="Heparan-alpha-glucosaminide N-acetyltransferase catalytic" evidence="2">
    <location>
        <begin position="8"/>
        <end position="236"/>
    </location>
</feature>
<dbReference type="Pfam" id="PF07786">
    <property type="entry name" value="HGSNAT_cat"/>
    <property type="match status" value="1"/>
</dbReference>
<protein>
    <recommendedName>
        <fullName evidence="2">Heparan-alpha-glucosaminide N-acetyltransferase catalytic domain-containing protein</fullName>
    </recommendedName>
</protein>
<dbReference type="AlphaFoldDB" id="A0A4E0R0E9"/>
<dbReference type="OrthoDB" id="51594at2157"/>
<proteinExistence type="predicted"/>
<dbReference type="Proteomes" id="UP000297295">
    <property type="component" value="Unassembled WGS sequence"/>
</dbReference>
<name>A0A4E0R0E9_9EURY</name>
<keyword evidence="1" id="KW-0812">Transmembrane</keyword>
<dbReference type="RefSeq" id="WP_135389302.1">
    <property type="nucleotide sequence ID" value="NZ_PGGK01000004.1"/>
</dbReference>
<evidence type="ECO:0000313" key="4">
    <source>
        <dbReference type="Proteomes" id="UP000297295"/>
    </source>
</evidence>
<feature type="transmembrane region" description="Helical" evidence="1">
    <location>
        <begin position="91"/>
        <end position="109"/>
    </location>
</feature>
<feature type="transmembrane region" description="Helical" evidence="1">
    <location>
        <begin position="12"/>
        <end position="29"/>
    </location>
</feature>